<name>A0A815K8S5_9BILA</name>
<dbReference type="GO" id="GO:0005634">
    <property type="term" value="C:nucleus"/>
    <property type="evidence" value="ECO:0007669"/>
    <property type="project" value="UniProtKB-SubCell"/>
</dbReference>
<evidence type="ECO:0000256" key="5">
    <source>
        <dbReference type="PROSITE-ProRule" id="PRU00108"/>
    </source>
</evidence>
<dbReference type="InterPro" id="IPR001356">
    <property type="entry name" value="HD"/>
</dbReference>
<evidence type="ECO:0000256" key="1">
    <source>
        <dbReference type="ARBA" id="ARBA00004123"/>
    </source>
</evidence>
<dbReference type="PANTHER" id="PTHR46123">
    <property type="entry name" value="MIX-TYPE HOMEOBOX GENE 1-RELATED"/>
    <property type="match status" value="1"/>
</dbReference>
<dbReference type="SMART" id="SM00389">
    <property type="entry name" value="HOX"/>
    <property type="match status" value="1"/>
</dbReference>
<keyword evidence="2 5" id="KW-0238">DNA-binding</keyword>
<evidence type="ECO:0000256" key="2">
    <source>
        <dbReference type="ARBA" id="ARBA00023125"/>
    </source>
</evidence>
<evidence type="ECO:0000313" key="11">
    <source>
        <dbReference type="Proteomes" id="UP000663829"/>
    </source>
</evidence>
<dbReference type="OrthoDB" id="1867783at2759"/>
<dbReference type="Proteomes" id="UP000663829">
    <property type="component" value="Unassembled WGS sequence"/>
</dbReference>
<feature type="domain" description="Homeobox" evidence="8">
    <location>
        <begin position="50"/>
        <end position="110"/>
    </location>
</feature>
<dbReference type="EMBL" id="CAJOBC010082340">
    <property type="protein sequence ID" value="CAF4284574.1"/>
    <property type="molecule type" value="Genomic_DNA"/>
</dbReference>
<evidence type="ECO:0000256" key="6">
    <source>
        <dbReference type="RuleBase" id="RU000682"/>
    </source>
</evidence>
<dbReference type="AlphaFoldDB" id="A0A815K8S5"/>
<dbReference type="PANTHER" id="PTHR46123:SF4">
    <property type="entry name" value="MIX-TYPE HOMEOBOX GENE 1-RELATED"/>
    <property type="match status" value="1"/>
</dbReference>
<feature type="DNA-binding region" description="Homeobox" evidence="5">
    <location>
        <begin position="52"/>
        <end position="111"/>
    </location>
</feature>
<evidence type="ECO:0000313" key="9">
    <source>
        <dbReference type="EMBL" id="CAF1390006.1"/>
    </source>
</evidence>
<dbReference type="Gene3D" id="1.10.10.60">
    <property type="entry name" value="Homeodomain-like"/>
    <property type="match status" value="1"/>
</dbReference>
<organism evidence="9 11">
    <name type="scientific">Didymodactylos carnosus</name>
    <dbReference type="NCBI Taxonomy" id="1234261"/>
    <lineage>
        <taxon>Eukaryota</taxon>
        <taxon>Metazoa</taxon>
        <taxon>Spiralia</taxon>
        <taxon>Gnathifera</taxon>
        <taxon>Rotifera</taxon>
        <taxon>Eurotatoria</taxon>
        <taxon>Bdelloidea</taxon>
        <taxon>Philodinida</taxon>
        <taxon>Philodinidae</taxon>
        <taxon>Didymodactylos</taxon>
    </lineage>
</organism>
<keyword evidence="11" id="KW-1185">Reference proteome</keyword>
<reference evidence="9" key="1">
    <citation type="submission" date="2021-02" db="EMBL/GenBank/DDBJ databases">
        <authorList>
            <person name="Nowell W R."/>
        </authorList>
    </citation>
    <scope>NUCLEOTIDE SEQUENCE</scope>
</reference>
<evidence type="ECO:0000313" key="10">
    <source>
        <dbReference type="EMBL" id="CAF4284574.1"/>
    </source>
</evidence>
<accession>A0A815K8S5</accession>
<keyword evidence="3 5" id="KW-0371">Homeobox</keyword>
<dbReference type="EMBL" id="CAJNOQ010016935">
    <property type="protein sequence ID" value="CAF1390006.1"/>
    <property type="molecule type" value="Genomic_DNA"/>
</dbReference>
<keyword evidence="4 5" id="KW-0539">Nucleus</keyword>
<dbReference type="SUPFAM" id="SSF46689">
    <property type="entry name" value="Homeodomain-like"/>
    <property type="match status" value="1"/>
</dbReference>
<proteinExistence type="predicted"/>
<evidence type="ECO:0000256" key="3">
    <source>
        <dbReference type="ARBA" id="ARBA00023155"/>
    </source>
</evidence>
<dbReference type="Proteomes" id="UP000681722">
    <property type="component" value="Unassembled WGS sequence"/>
</dbReference>
<feature type="compositionally biased region" description="Basic and acidic residues" evidence="7">
    <location>
        <begin position="254"/>
        <end position="272"/>
    </location>
</feature>
<evidence type="ECO:0000256" key="7">
    <source>
        <dbReference type="SAM" id="MobiDB-lite"/>
    </source>
</evidence>
<dbReference type="Pfam" id="PF00046">
    <property type="entry name" value="Homeodomain"/>
    <property type="match status" value="1"/>
</dbReference>
<protein>
    <recommendedName>
        <fullName evidence="8">Homeobox domain-containing protein</fullName>
    </recommendedName>
</protein>
<dbReference type="InterPro" id="IPR017970">
    <property type="entry name" value="Homeobox_CS"/>
</dbReference>
<dbReference type="InterPro" id="IPR009057">
    <property type="entry name" value="Homeodomain-like_sf"/>
</dbReference>
<evidence type="ECO:0000259" key="8">
    <source>
        <dbReference type="PROSITE" id="PS50071"/>
    </source>
</evidence>
<sequence length="680" mass="77529">MSIPVASLVAEASSSFSDILDNNTFDDPIERTAQYIANLTTSADDLPDLAALFRRRTVYSPFQKAVLDKAFRICHYPSVRMIQQLSVEIGVAPDRLRVWFNNRRHRYKRQESLARIATRTFSPHSGCALTCSPMPIITQVTPGDEPYPFTALWNPSARMARSSVSHQNPSILPPPGSMPRLYPSYNQRTPTNSTGTTTLGNVHEPAYGPVPLVCISTQKNESGEMIVNIPIQGSNEQEKFDSVLEKITTPTSDSENRQNSERSLEIDPKNLEDTNAISNDGKTKKKSGRKRKSKDYELILNVNISSFIEKDETLKDEDYITKLTTFVISVCKEKNLNCIESSVRKEVVNQLALLRSEHKKNCRKTKKRASDSWPSKIIHINLEIPLDLLFSAPVLFDDAYIFKLPDNDVPKLCMTTDDNDDNTNDSQNIHFMKNSSVEIISENIVQVIIEKDLIRRIIPNNQFSDEKMIINFIRAIKNQMMELNISEDRISSSSIRRALNRHILEDLKDKHVLHFRLCQDGTWIGRYLNCIASSLAWIDAGEQCQNALSLIPLSLVRVKKENRENVELALSTKFINMFQPGQVMEIFGVEYNIIFSYSADYKMVSQVMGLAEPCSNHFCNWCKISRLKLLNSINVEDKTDSLRTSKVKKAKTDEKEIETNSKDNINFFITNYILLRKFYL</sequence>
<dbReference type="GO" id="GO:0000977">
    <property type="term" value="F:RNA polymerase II transcription regulatory region sequence-specific DNA binding"/>
    <property type="evidence" value="ECO:0007669"/>
    <property type="project" value="TreeGrafter"/>
</dbReference>
<comment type="caution">
    <text evidence="9">The sequence shown here is derived from an EMBL/GenBank/DDBJ whole genome shotgun (WGS) entry which is preliminary data.</text>
</comment>
<comment type="subcellular location">
    <subcellularLocation>
        <location evidence="1 5 6">Nucleus</location>
    </subcellularLocation>
</comment>
<dbReference type="PROSITE" id="PS50071">
    <property type="entry name" value="HOMEOBOX_2"/>
    <property type="match status" value="1"/>
</dbReference>
<dbReference type="InterPro" id="IPR051306">
    <property type="entry name" value="Homeobox_regulator"/>
</dbReference>
<dbReference type="PROSITE" id="PS00027">
    <property type="entry name" value="HOMEOBOX_1"/>
    <property type="match status" value="1"/>
</dbReference>
<dbReference type="CDD" id="cd00086">
    <property type="entry name" value="homeodomain"/>
    <property type="match status" value="1"/>
</dbReference>
<evidence type="ECO:0000256" key="4">
    <source>
        <dbReference type="ARBA" id="ARBA00023242"/>
    </source>
</evidence>
<dbReference type="GO" id="GO:0000981">
    <property type="term" value="F:DNA-binding transcription factor activity, RNA polymerase II-specific"/>
    <property type="evidence" value="ECO:0007669"/>
    <property type="project" value="InterPro"/>
</dbReference>
<gene>
    <name evidence="9" type="ORF">GPM918_LOCUS32745</name>
    <name evidence="10" type="ORF">SRO942_LOCUS33415</name>
</gene>
<feature type="region of interest" description="Disordered" evidence="7">
    <location>
        <begin position="248"/>
        <end position="290"/>
    </location>
</feature>